<evidence type="ECO:0000256" key="7">
    <source>
        <dbReference type="PIRSR" id="PIRSR600246-1"/>
    </source>
</evidence>
<keyword evidence="2" id="KW-0645">Protease</keyword>
<dbReference type="PANTHER" id="PTHR10188:SF6">
    <property type="entry name" value="N(4)-(BETA-N-ACETYLGLUCOSAMINYL)-L-ASPARAGINASE"/>
    <property type="match status" value="1"/>
</dbReference>
<name>A0A4Q8LN34_9GAMM</name>
<dbReference type="CDD" id="cd04701">
    <property type="entry name" value="Asparaginase_2"/>
    <property type="match status" value="1"/>
</dbReference>
<proteinExistence type="inferred from homology"/>
<dbReference type="EMBL" id="SHMF01000005">
    <property type="protein sequence ID" value="TAA32289.1"/>
    <property type="molecule type" value="Genomic_DNA"/>
</dbReference>
<dbReference type="Pfam" id="PF01112">
    <property type="entry name" value="Asparaginase_2"/>
    <property type="match status" value="1"/>
</dbReference>
<sequence length="648" mass="67252">MPSVSRKSWPLLAALLWSGVAMAAPASLDHYLLGDAKAATPGKVQPGLLLMGGGDRNHDALRWFFAKAGNGHLVVLRASQAGEVGEEFYREVGGPVSVETFVFHDRQAAYDPKMLQALKRADGIFIAGGDQSRYVRFWKDTPVAAALDAHVAAGKPLGGTSAGLAMQGEYLYGAMDGGSQTSPRALADPLGPENTIETGFLHLAALKGVVTDTHFSERNRLGRLIGFVAKAETLAGHPLIGLGVDESAAVAVEGDGSARVYATAPGAGATVVQGGFTERQAEDSPMQLAQVRTLGVGAGSVLHLPAGTVDAPVFQRRYAVRDGVLVLLDAPMLVIHGGAGVERKGMTPADEVEARAAMTAALQAGHALLTHGKPAPEAVAAAITVLEDSPQFNAGKGAVFTHDGRNELDAAIMDGASGKAGAIAGVHRVKNPILLAKAVMDHSQHVMMVGDGAEVFAREQSITLVDPSYFRTEKRWQQLQQALKEDRLGLAHEDLATARHFGTVGALALDGAGRLAAGTSTGGMTDKRYGRVGDSPIIGAGTYANAQCAVSGTGWGEFYIRAVAAYDICARMKYAGQSLVRAAQTVINREIPAAGGDGGAIGLAADGVVAFPFNTEGMYRGWIGADGVPHVAIYKDDALPLPAGQAAP</sequence>
<keyword evidence="4" id="KW-0068">Autocatalytic cleavage</keyword>
<dbReference type="GO" id="GO:0016811">
    <property type="term" value="F:hydrolase activity, acting on carbon-nitrogen (but not peptide) bonds, in linear amides"/>
    <property type="evidence" value="ECO:0007669"/>
    <property type="project" value="UniProtKB-ARBA"/>
</dbReference>
<feature type="chain" id="PRO_5020929799" description="Isoaspartyl peptidase" evidence="10">
    <location>
        <begin position="24"/>
        <end position="648"/>
    </location>
</feature>
<dbReference type="Proteomes" id="UP000292087">
    <property type="component" value="Unassembled WGS sequence"/>
</dbReference>
<dbReference type="PANTHER" id="PTHR10188">
    <property type="entry name" value="L-ASPARAGINASE"/>
    <property type="match status" value="1"/>
</dbReference>
<keyword evidence="3" id="KW-0378">Hydrolase</keyword>
<dbReference type="AlphaFoldDB" id="A0A4Q8LN34"/>
<evidence type="ECO:0000313" key="11">
    <source>
        <dbReference type="EMBL" id="TAA32289.1"/>
    </source>
</evidence>
<comment type="caution">
    <text evidence="11">The sequence shown here is derived from an EMBL/GenBank/DDBJ whole genome shotgun (WGS) entry which is preliminary data.</text>
</comment>
<evidence type="ECO:0000313" key="12">
    <source>
        <dbReference type="Proteomes" id="UP000292087"/>
    </source>
</evidence>
<protein>
    <recommendedName>
        <fullName evidence="6">Isoaspartyl peptidase</fullName>
    </recommendedName>
</protein>
<feature type="signal peptide" evidence="10">
    <location>
        <begin position="1"/>
        <end position="23"/>
    </location>
</feature>
<reference evidence="11 12" key="1">
    <citation type="submission" date="2019-02" db="EMBL/GenBank/DDBJ databases">
        <title>WGS of Pseudoxanthomonas species novum from clinical isolates.</title>
        <authorList>
            <person name="Bernier A.-M."/>
            <person name="Bernard K."/>
            <person name="Vachon A."/>
        </authorList>
    </citation>
    <scope>NUCLEOTIDE SEQUENCE [LARGE SCALE GENOMIC DNA]</scope>
    <source>
        <strain evidence="11 12">NML140781</strain>
    </source>
</reference>
<evidence type="ECO:0000256" key="8">
    <source>
        <dbReference type="PIRSR" id="PIRSR600246-2"/>
    </source>
</evidence>
<dbReference type="FunFam" id="3.60.20.30:FF:000001">
    <property type="entry name" value="Isoaspartyl peptidase/L-asparaginase"/>
    <property type="match status" value="1"/>
</dbReference>
<evidence type="ECO:0000256" key="4">
    <source>
        <dbReference type="ARBA" id="ARBA00022813"/>
    </source>
</evidence>
<feature type="binding site" evidence="8">
    <location>
        <begin position="553"/>
        <end position="556"/>
    </location>
    <ligand>
        <name>substrate</name>
    </ligand>
</feature>
<evidence type="ECO:0000256" key="3">
    <source>
        <dbReference type="ARBA" id="ARBA00022801"/>
    </source>
</evidence>
<dbReference type="Gene3D" id="3.40.50.880">
    <property type="match status" value="1"/>
</dbReference>
<feature type="site" description="Cleavage; by autolysis" evidence="9">
    <location>
        <begin position="502"/>
        <end position="503"/>
    </location>
</feature>
<feature type="active site" description="Nucleophile" evidence="7">
    <location>
        <position position="503"/>
    </location>
</feature>
<dbReference type="Gene3D" id="3.60.20.30">
    <property type="entry name" value="(Glycosyl)asparaginase"/>
    <property type="match status" value="1"/>
</dbReference>
<dbReference type="Pfam" id="PF03575">
    <property type="entry name" value="Peptidase_S51"/>
    <property type="match status" value="1"/>
</dbReference>
<dbReference type="SUPFAM" id="SSF52317">
    <property type="entry name" value="Class I glutamine amidotransferase-like"/>
    <property type="match status" value="1"/>
</dbReference>
<evidence type="ECO:0000256" key="2">
    <source>
        <dbReference type="ARBA" id="ARBA00022670"/>
    </source>
</evidence>
<dbReference type="InterPro" id="IPR029055">
    <property type="entry name" value="Ntn_hydrolases_N"/>
</dbReference>
<dbReference type="InterPro" id="IPR000246">
    <property type="entry name" value="Peptidase_T2"/>
</dbReference>
<comment type="similarity">
    <text evidence="1">Belongs to the peptidase S51 family.</text>
</comment>
<keyword evidence="5" id="KW-0720">Serine protease</keyword>
<organism evidence="11 12">
    <name type="scientific">Pseudoxanthomonas winnipegensis</name>
    <dbReference type="NCBI Taxonomy" id="2480810"/>
    <lineage>
        <taxon>Bacteria</taxon>
        <taxon>Pseudomonadati</taxon>
        <taxon>Pseudomonadota</taxon>
        <taxon>Gammaproteobacteria</taxon>
        <taxon>Lysobacterales</taxon>
        <taxon>Lysobacteraceae</taxon>
        <taxon>Pseudoxanthomonas</taxon>
    </lineage>
</organism>
<evidence type="ECO:0000256" key="6">
    <source>
        <dbReference type="ARBA" id="ARBA00069124"/>
    </source>
</evidence>
<keyword evidence="10" id="KW-0732">Signal</keyword>
<dbReference type="CDD" id="cd03145">
    <property type="entry name" value="GAT1_cyanophycinase"/>
    <property type="match status" value="1"/>
</dbReference>
<gene>
    <name evidence="11" type="ORF">EA656_16895</name>
</gene>
<dbReference type="InterPro" id="IPR029062">
    <property type="entry name" value="Class_I_gatase-like"/>
</dbReference>
<dbReference type="InterPro" id="IPR005320">
    <property type="entry name" value="Peptidase_S51"/>
</dbReference>
<evidence type="ECO:0000256" key="1">
    <source>
        <dbReference type="ARBA" id="ARBA00006534"/>
    </source>
</evidence>
<feature type="binding site" evidence="8">
    <location>
        <begin position="531"/>
        <end position="534"/>
    </location>
    <ligand>
        <name>substrate</name>
    </ligand>
</feature>
<dbReference type="GO" id="GO:0006508">
    <property type="term" value="P:proteolysis"/>
    <property type="evidence" value="ECO:0007669"/>
    <property type="project" value="UniProtKB-KW"/>
</dbReference>
<accession>A0A4Q8LN34</accession>
<evidence type="ECO:0000256" key="9">
    <source>
        <dbReference type="PIRSR" id="PIRSR600246-3"/>
    </source>
</evidence>
<dbReference type="SUPFAM" id="SSF56235">
    <property type="entry name" value="N-terminal nucleophile aminohydrolases (Ntn hydrolases)"/>
    <property type="match status" value="1"/>
</dbReference>
<evidence type="ECO:0000256" key="10">
    <source>
        <dbReference type="SAM" id="SignalP"/>
    </source>
</evidence>
<evidence type="ECO:0000256" key="5">
    <source>
        <dbReference type="ARBA" id="ARBA00022825"/>
    </source>
</evidence>
<dbReference type="GO" id="GO:0008236">
    <property type="term" value="F:serine-type peptidase activity"/>
    <property type="evidence" value="ECO:0007669"/>
    <property type="project" value="UniProtKB-KW"/>
</dbReference>